<protein>
    <submittedName>
        <fullName evidence="4">Transglycosylase SLT domain-containing protein</fullName>
    </submittedName>
</protein>
<sequence length="662" mass="71932">MTKTPQKKPGNAAKAPGKGSAGSSRVKSSTRNPDANARRQVAGGSTNDDVAAGYESAELRSLHEAERELFPPASPVPGQTWPTELPSPLSSSPDRPHVHASGLPPAPVASAPPAAEGGRNLGWMADLKLPDFPIRWDPRLVRYLEFFKDDPRGRSMLAIWHRRSGRYRTMVSTILRRKSVPEDLFWIAMVESGFDPAARSPVGALGLWQFMPETGKQYGLLQDRWVDHRLNPQLATEAATEFLADLQRRFGSWELAIASYNMGYAGMLGVVRKFNTNDFWTLARLEGALPWETTLYVPKIMAAAIVGKNLSAFGLSEDKMEPPVEYDEVVVPPGTALSQVASAIGLSTKEIVDLNLELRAQRTPPIDPNDKAEQKAKGAPSSEGEAAVGYPVKVPVGKGALLTQNMSKIKKNYVASERYVVRFGETVEQIANARGVASSKVAELNGIGPGEVVRGGTVLLVPAAKGGTVAAPTTSDKPVAIVPSDVFVYPDRKRVFYRVVTGDTLRDVATTFHVTVDEIRRWNEIDPAGRLQEGMTLQLFVPPDTDLSKVLSLSENQVRTIAVGTEDFFTYWEGQKGRRRITVPAKLGETIEIVGKRYGVTPASMERINRKNRNEVLKEGDVVVVYLPANSKKADPGAQADDPFAPEPLGPLPTPPAPGSLP</sequence>
<dbReference type="CDD" id="cd16894">
    <property type="entry name" value="MltD-like"/>
    <property type="match status" value="1"/>
</dbReference>
<dbReference type="CDD" id="cd00118">
    <property type="entry name" value="LysM"/>
    <property type="match status" value="2"/>
</dbReference>
<dbReference type="InterPro" id="IPR036779">
    <property type="entry name" value="LysM_dom_sf"/>
</dbReference>
<evidence type="ECO:0000256" key="2">
    <source>
        <dbReference type="SAM" id="MobiDB-lite"/>
    </source>
</evidence>
<dbReference type="InterPro" id="IPR018392">
    <property type="entry name" value="LysM"/>
</dbReference>
<feature type="compositionally biased region" description="Basic and acidic residues" evidence="2">
    <location>
        <begin position="57"/>
        <end position="69"/>
    </location>
</feature>
<dbReference type="PROSITE" id="PS51782">
    <property type="entry name" value="LYSM"/>
    <property type="match status" value="2"/>
</dbReference>
<evidence type="ECO:0000313" key="5">
    <source>
        <dbReference type="Proteomes" id="UP001379533"/>
    </source>
</evidence>
<dbReference type="RefSeq" id="WP_394846670.1">
    <property type="nucleotide sequence ID" value="NZ_CP089982.1"/>
</dbReference>
<dbReference type="SMART" id="SM00257">
    <property type="entry name" value="LysM"/>
    <property type="match status" value="3"/>
</dbReference>
<dbReference type="SUPFAM" id="SSF53955">
    <property type="entry name" value="Lysozyme-like"/>
    <property type="match status" value="1"/>
</dbReference>
<dbReference type="InterPro" id="IPR008258">
    <property type="entry name" value="Transglycosylase_SLT_dom_1"/>
</dbReference>
<dbReference type="InterPro" id="IPR000189">
    <property type="entry name" value="Transglyc_AS"/>
</dbReference>
<proteinExistence type="inferred from homology"/>
<organism evidence="4 5">
    <name type="scientific">Pendulispora brunnea</name>
    <dbReference type="NCBI Taxonomy" id="2905690"/>
    <lineage>
        <taxon>Bacteria</taxon>
        <taxon>Pseudomonadati</taxon>
        <taxon>Myxococcota</taxon>
        <taxon>Myxococcia</taxon>
        <taxon>Myxococcales</taxon>
        <taxon>Sorangiineae</taxon>
        <taxon>Pendulisporaceae</taxon>
        <taxon>Pendulispora</taxon>
    </lineage>
</organism>
<keyword evidence="5" id="KW-1185">Reference proteome</keyword>
<feature type="domain" description="LysM" evidence="3">
    <location>
        <begin position="417"/>
        <end position="461"/>
    </location>
</feature>
<dbReference type="PANTHER" id="PTHR33734">
    <property type="entry name" value="LYSM DOMAIN-CONTAINING GPI-ANCHORED PROTEIN 2"/>
    <property type="match status" value="1"/>
</dbReference>
<dbReference type="PROSITE" id="PS00922">
    <property type="entry name" value="TRANSGLYCOSYLASE"/>
    <property type="match status" value="1"/>
</dbReference>
<dbReference type="EMBL" id="CP089982">
    <property type="protein sequence ID" value="WXA96057.1"/>
    <property type="molecule type" value="Genomic_DNA"/>
</dbReference>
<dbReference type="Gene3D" id="3.10.350.10">
    <property type="entry name" value="LysM domain"/>
    <property type="match status" value="2"/>
</dbReference>
<comment type="similarity">
    <text evidence="1">Belongs to the transglycosylase Slt family.</text>
</comment>
<gene>
    <name evidence="4" type="ORF">LZC95_04285</name>
</gene>
<feature type="domain" description="LysM" evidence="3">
    <location>
        <begin position="495"/>
        <end position="539"/>
    </location>
</feature>
<feature type="region of interest" description="Disordered" evidence="2">
    <location>
        <begin position="362"/>
        <end position="386"/>
    </location>
</feature>
<feature type="compositionally biased region" description="Low complexity" evidence="2">
    <location>
        <begin position="7"/>
        <end position="24"/>
    </location>
</feature>
<evidence type="ECO:0000313" key="4">
    <source>
        <dbReference type="EMBL" id="WXA96057.1"/>
    </source>
</evidence>
<dbReference type="Proteomes" id="UP001379533">
    <property type="component" value="Chromosome"/>
</dbReference>
<accession>A0ABZ2KBL3</accession>
<feature type="compositionally biased region" description="Pro residues" evidence="2">
    <location>
        <begin position="645"/>
        <end position="662"/>
    </location>
</feature>
<name>A0ABZ2KBL3_9BACT</name>
<dbReference type="Pfam" id="PF01476">
    <property type="entry name" value="LysM"/>
    <property type="match status" value="2"/>
</dbReference>
<dbReference type="SUPFAM" id="SSF54106">
    <property type="entry name" value="LysM domain"/>
    <property type="match status" value="1"/>
</dbReference>
<dbReference type="Gene3D" id="1.10.530.10">
    <property type="match status" value="1"/>
</dbReference>
<feature type="region of interest" description="Disordered" evidence="2">
    <location>
        <begin position="1"/>
        <end position="114"/>
    </location>
</feature>
<evidence type="ECO:0000256" key="1">
    <source>
        <dbReference type="ARBA" id="ARBA00007734"/>
    </source>
</evidence>
<dbReference type="InterPro" id="IPR023346">
    <property type="entry name" value="Lysozyme-like_dom_sf"/>
</dbReference>
<feature type="region of interest" description="Disordered" evidence="2">
    <location>
        <begin position="632"/>
        <end position="662"/>
    </location>
</feature>
<evidence type="ECO:0000259" key="3">
    <source>
        <dbReference type="PROSITE" id="PS51782"/>
    </source>
</evidence>
<dbReference type="PANTHER" id="PTHR33734:SF22">
    <property type="entry name" value="MEMBRANE-BOUND LYTIC MUREIN TRANSGLYCOSYLASE D"/>
    <property type="match status" value="1"/>
</dbReference>
<reference evidence="4 5" key="1">
    <citation type="submission" date="2021-12" db="EMBL/GenBank/DDBJ databases">
        <title>Discovery of the Pendulisporaceae a myxobacterial family with distinct sporulation behavior and unique specialized metabolism.</title>
        <authorList>
            <person name="Garcia R."/>
            <person name="Popoff A."/>
            <person name="Bader C.D."/>
            <person name="Loehr J."/>
            <person name="Walesch S."/>
            <person name="Walt C."/>
            <person name="Boldt J."/>
            <person name="Bunk B."/>
            <person name="Haeckl F.J.F.P.J."/>
            <person name="Gunesch A.P."/>
            <person name="Birkelbach J."/>
            <person name="Nuebel U."/>
            <person name="Pietschmann T."/>
            <person name="Bach T."/>
            <person name="Mueller R."/>
        </authorList>
    </citation>
    <scope>NUCLEOTIDE SEQUENCE [LARGE SCALE GENOMIC DNA]</scope>
    <source>
        <strain evidence="4 5">MSr12523</strain>
    </source>
</reference>
<dbReference type="Pfam" id="PF01464">
    <property type="entry name" value="SLT"/>
    <property type="match status" value="1"/>
</dbReference>